<reference evidence="6 7" key="1">
    <citation type="journal article" date="2015" name="G3 (Bethesda)">
        <title>Insights into Ongoing Evolution of the Hexachlorocyclohexane Catabolic Pathway from Comparative Genomics of Ten Sphingomonadaceae Strains.</title>
        <authorList>
            <person name="Pearce S.L."/>
            <person name="Oakeshott J.G."/>
            <person name="Pandey G."/>
        </authorList>
    </citation>
    <scope>NUCLEOTIDE SEQUENCE [LARGE SCALE GENOMIC DNA]</scope>
    <source>
        <strain evidence="6 7">LL02</strain>
    </source>
</reference>
<keyword evidence="7" id="KW-1185">Reference proteome</keyword>
<protein>
    <recommendedName>
        <fullName evidence="5">Major facilitator superfamily (MFS) profile domain-containing protein</fullName>
    </recommendedName>
</protein>
<organism evidence="6 7">
    <name type="scientific">Novosphingobium barchaimii LL02</name>
    <dbReference type="NCBI Taxonomy" id="1114963"/>
    <lineage>
        <taxon>Bacteria</taxon>
        <taxon>Pseudomonadati</taxon>
        <taxon>Pseudomonadota</taxon>
        <taxon>Alphaproteobacteria</taxon>
        <taxon>Sphingomonadales</taxon>
        <taxon>Sphingomonadaceae</taxon>
        <taxon>Novosphingobium</taxon>
    </lineage>
</organism>
<dbReference type="PROSITE" id="PS50850">
    <property type="entry name" value="MFS"/>
    <property type="match status" value="1"/>
</dbReference>
<dbReference type="AlphaFoldDB" id="A0A0J7XYR8"/>
<feature type="transmembrane region" description="Helical" evidence="4">
    <location>
        <begin position="102"/>
        <end position="121"/>
    </location>
</feature>
<feature type="transmembrane region" description="Helical" evidence="4">
    <location>
        <begin position="159"/>
        <end position="180"/>
    </location>
</feature>
<feature type="transmembrane region" description="Helical" evidence="4">
    <location>
        <begin position="72"/>
        <end position="90"/>
    </location>
</feature>
<feature type="transmembrane region" description="Helical" evidence="4">
    <location>
        <begin position="302"/>
        <end position="324"/>
    </location>
</feature>
<accession>A0A0J7XYR8</accession>
<feature type="transmembrane region" description="Helical" evidence="4">
    <location>
        <begin position="276"/>
        <end position="295"/>
    </location>
</feature>
<dbReference type="InterPro" id="IPR011701">
    <property type="entry name" value="MFS"/>
</dbReference>
<feature type="transmembrane region" description="Helical" evidence="4">
    <location>
        <begin position="366"/>
        <end position="387"/>
    </location>
</feature>
<feature type="transmembrane region" description="Helical" evidence="4">
    <location>
        <begin position="330"/>
        <end position="354"/>
    </location>
</feature>
<dbReference type="OrthoDB" id="9796632at2"/>
<dbReference type="Gene3D" id="1.20.1250.20">
    <property type="entry name" value="MFS general substrate transporter like domains"/>
    <property type="match status" value="2"/>
</dbReference>
<gene>
    <name evidence="6" type="ORF">V474_14510</name>
</gene>
<feature type="transmembrane region" description="Helical" evidence="4">
    <location>
        <begin position="127"/>
        <end position="147"/>
    </location>
</feature>
<dbReference type="PANTHER" id="PTHR11360">
    <property type="entry name" value="MONOCARBOXYLATE TRANSPORTER"/>
    <property type="match status" value="1"/>
</dbReference>
<dbReference type="Pfam" id="PF07690">
    <property type="entry name" value="MFS_1"/>
    <property type="match status" value="1"/>
</dbReference>
<dbReference type="Proteomes" id="UP000052268">
    <property type="component" value="Unassembled WGS sequence"/>
</dbReference>
<dbReference type="GO" id="GO:0022857">
    <property type="term" value="F:transmembrane transporter activity"/>
    <property type="evidence" value="ECO:0007669"/>
    <property type="project" value="InterPro"/>
</dbReference>
<evidence type="ECO:0000256" key="1">
    <source>
        <dbReference type="ARBA" id="ARBA00022692"/>
    </source>
</evidence>
<sequence length="427" mass="44092">MELLGMTEPAPPPVSAPSRAAIGSAGEFRRGWRALVACGAGLAFGLSPIAPYASGILAGAMQKELGWARADILAVLMLAPIVLVLLGRHVGRLIDKVGPRKVAIASTIGLGFSELLVAAIGSTLPGYYLAWGVLALLSIGTLPMTYAKLLNGWFDHARGLALGLALAATGLAGVIMPFMMTAAIHAMGWRGGYLALAFLPLVIAVPVLLAWLREAPQIAPGAEGHASISGVTVREALRGYRFWALAFAALVLAFGVSGLVPNLFSLLLERGIPEASAASALAALAISVTAGRVLSGFLLDRLWAPIVCAVLVLPAVAALVLLVTPGLGGGVVIGAVVMLGLVAGAEFDLVAFMTARYFGQRHFSELYGIQYAAFGIGAGSAPAAYGALHDRLGSYDPTVQLSIVLMLVAVAIIFTLGRYPREFAAAH</sequence>
<dbReference type="InterPro" id="IPR050327">
    <property type="entry name" value="Proton-linked_MCT"/>
</dbReference>
<feature type="transmembrane region" description="Helical" evidence="4">
    <location>
        <begin position="399"/>
        <end position="417"/>
    </location>
</feature>
<keyword evidence="3 4" id="KW-0472">Membrane</keyword>
<feature type="transmembrane region" description="Helical" evidence="4">
    <location>
        <begin position="242"/>
        <end position="264"/>
    </location>
</feature>
<feature type="transmembrane region" description="Helical" evidence="4">
    <location>
        <begin position="34"/>
        <end position="60"/>
    </location>
</feature>
<dbReference type="InterPro" id="IPR036259">
    <property type="entry name" value="MFS_trans_sf"/>
</dbReference>
<feature type="transmembrane region" description="Helical" evidence="4">
    <location>
        <begin position="192"/>
        <end position="212"/>
    </location>
</feature>
<name>A0A0J7XYR8_9SPHN</name>
<keyword evidence="1 4" id="KW-0812">Transmembrane</keyword>
<keyword evidence="2 4" id="KW-1133">Transmembrane helix</keyword>
<comment type="caution">
    <text evidence="6">The sequence shown here is derived from an EMBL/GenBank/DDBJ whole genome shotgun (WGS) entry which is preliminary data.</text>
</comment>
<dbReference type="SUPFAM" id="SSF103473">
    <property type="entry name" value="MFS general substrate transporter"/>
    <property type="match status" value="1"/>
</dbReference>
<feature type="domain" description="Major facilitator superfamily (MFS) profile" evidence="5">
    <location>
        <begin position="33"/>
        <end position="423"/>
    </location>
</feature>
<evidence type="ECO:0000256" key="3">
    <source>
        <dbReference type="ARBA" id="ARBA00023136"/>
    </source>
</evidence>
<evidence type="ECO:0000313" key="7">
    <source>
        <dbReference type="Proteomes" id="UP000052268"/>
    </source>
</evidence>
<dbReference type="EMBL" id="JACU01000004">
    <property type="protein sequence ID" value="KMS56637.1"/>
    <property type="molecule type" value="Genomic_DNA"/>
</dbReference>
<evidence type="ECO:0000256" key="4">
    <source>
        <dbReference type="SAM" id="Phobius"/>
    </source>
</evidence>
<evidence type="ECO:0000256" key="2">
    <source>
        <dbReference type="ARBA" id="ARBA00022989"/>
    </source>
</evidence>
<evidence type="ECO:0000313" key="6">
    <source>
        <dbReference type="EMBL" id="KMS56637.1"/>
    </source>
</evidence>
<dbReference type="InterPro" id="IPR020846">
    <property type="entry name" value="MFS_dom"/>
</dbReference>
<evidence type="ECO:0000259" key="5">
    <source>
        <dbReference type="PROSITE" id="PS50850"/>
    </source>
</evidence>
<dbReference type="PATRIC" id="fig|1114963.3.peg.1719"/>
<proteinExistence type="predicted"/>